<gene>
    <name evidence="1" type="ORF">CPRO_23220</name>
    <name evidence="2" type="ORF">SAMN02745151_02335</name>
</gene>
<evidence type="ECO:0000313" key="1">
    <source>
        <dbReference type="EMBL" id="AMJ41889.1"/>
    </source>
</evidence>
<reference evidence="3" key="2">
    <citation type="submission" date="2016-01" db="EMBL/GenBank/DDBJ databases">
        <authorList>
            <person name="Poehlein A."/>
            <person name="Schlien K."/>
            <person name="Gottschalk G."/>
            <person name="Buckel W."/>
            <person name="Daniel R."/>
        </authorList>
    </citation>
    <scope>NUCLEOTIDE SEQUENCE [LARGE SCALE GENOMIC DNA]</scope>
    <source>
        <strain evidence="3">X2</strain>
    </source>
</reference>
<dbReference type="RefSeq" id="WP_066051831.1">
    <property type="nucleotide sequence ID" value="NZ_CP014223.1"/>
</dbReference>
<dbReference type="Proteomes" id="UP000068026">
    <property type="component" value="Chromosome"/>
</dbReference>
<evidence type="ECO:0000313" key="3">
    <source>
        <dbReference type="Proteomes" id="UP000068026"/>
    </source>
</evidence>
<dbReference type="Pfam" id="PF11114">
    <property type="entry name" value="Minor_capsid_2"/>
    <property type="match status" value="1"/>
</dbReference>
<evidence type="ECO:0000313" key="2">
    <source>
        <dbReference type="EMBL" id="SHE95646.1"/>
    </source>
</evidence>
<dbReference type="EMBL" id="CP014223">
    <property type="protein sequence ID" value="AMJ41889.1"/>
    <property type="molecule type" value="Genomic_DNA"/>
</dbReference>
<sequence length="132" mass="14714">MSFSVDLSSLDVLKKSQGLGKEGRIQRYIDQEVIRRMALFTPFGTGALQNSAYGKNGEVIYTVPYAKFLYYGKVMVSTSTGSTWARAGEEKVVANRALTFKGAPMRGSYWFLRMKAHYGREILKGAGRQIGK</sequence>
<name>A0A0X8VD96_ANAPI</name>
<accession>A0A0X8VD96</accession>
<dbReference type="OrthoDB" id="1846398at2"/>
<protein>
    <submittedName>
        <fullName evidence="2">Minor capsid protein</fullName>
    </submittedName>
</protein>
<dbReference type="AlphaFoldDB" id="A0A0X8VD96"/>
<dbReference type="InterPro" id="IPR021080">
    <property type="entry name" value="Minor_capsid_protein"/>
</dbReference>
<keyword evidence="3" id="KW-1185">Reference proteome</keyword>
<evidence type="ECO:0000313" key="4">
    <source>
        <dbReference type="Proteomes" id="UP000184204"/>
    </source>
</evidence>
<dbReference type="Proteomes" id="UP000184204">
    <property type="component" value="Unassembled WGS sequence"/>
</dbReference>
<proteinExistence type="predicted"/>
<reference evidence="1 3" key="1">
    <citation type="journal article" date="2016" name="Genome Announc.">
        <title>Complete Genome Sequence of the Amino Acid-Fermenting Clostridium propionicum X2 (DSM 1682).</title>
        <authorList>
            <person name="Poehlein A."/>
            <person name="Schlien K."/>
            <person name="Chowdhury N.P."/>
            <person name="Gottschalk G."/>
            <person name="Buckel W."/>
            <person name="Daniel R."/>
        </authorList>
    </citation>
    <scope>NUCLEOTIDE SEQUENCE [LARGE SCALE GENOMIC DNA]</scope>
    <source>
        <strain evidence="1 3">X2</strain>
    </source>
</reference>
<reference evidence="2" key="4">
    <citation type="submission" date="2016-11" db="EMBL/GenBank/DDBJ databases">
        <authorList>
            <person name="Varghese N."/>
            <person name="Submissions S."/>
        </authorList>
    </citation>
    <scope>NUCLEOTIDE SEQUENCE</scope>
    <source>
        <strain evidence="2">DSM 1682</strain>
    </source>
</reference>
<dbReference type="KEGG" id="cpro:CPRO_23220"/>
<reference evidence="4" key="3">
    <citation type="submission" date="2016-11" db="EMBL/GenBank/DDBJ databases">
        <authorList>
            <person name="Jaros S."/>
            <person name="Januszkiewicz K."/>
            <person name="Wedrychowicz H."/>
        </authorList>
    </citation>
    <scope>NUCLEOTIDE SEQUENCE [LARGE SCALE GENOMIC DNA]</scope>
    <source>
        <strain evidence="4">DSM 1682</strain>
    </source>
</reference>
<organism evidence="2 4">
    <name type="scientific">Anaerotignum propionicum DSM 1682</name>
    <dbReference type="NCBI Taxonomy" id="991789"/>
    <lineage>
        <taxon>Bacteria</taxon>
        <taxon>Bacillati</taxon>
        <taxon>Bacillota</taxon>
        <taxon>Clostridia</taxon>
        <taxon>Lachnospirales</taxon>
        <taxon>Anaerotignaceae</taxon>
        <taxon>Anaerotignum</taxon>
    </lineage>
</organism>
<dbReference type="EMBL" id="FQUA01000011">
    <property type="protein sequence ID" value="SHE95646.1"/>
    <property type="molecule type" value="Genomic_DNA"/>
</dbReference>